<keyword evidence="1" id="KW-0805">Transcription regulation</keyword>
<dbReference type="Pfam" id="PF07702">
    <property type="entry name" value="UTRA"/>
    <property type="match status" value="1"/>
</dbReference>
<dbReference type="SUPFAM" id="SSF46785">
    <property type="entry name" value="Winged helix' DNA-binding domain"/>
    <property type="match status" value="1"/>
</dbReference>
<comment type="caution">
    <text evidence="5">The sequence shown here is derived from an EMBL/GenBank/DDBJ whole genome shotgun (WGS) entry which is preliminary data.</text>
</comment>
<dbReference type="SMART" id="SM00345">
    <property type="entry name" value="HTH_GNTR"/>
    <property type="match status" value="1"/>
</dbReference>
<reference evidence="5 6" key="1">
    <citation type="submission" date="2014-09" db="EMBL/GenBank/DDBJ databases">
        <title>Isolation and characterization of Aurantimonas altamirensis ON-56566 from clinical sample following a dog bite.</title>
        <authorList>
            <person name="Eshaghi A."/>
            <person name="Li A."/>
            <person name="Shahinas D."/>
            <person name="Bahn P."/>
            <person name="Kus J.V."/>
            <person name="Patel S.N."/>
        </authorList>
    </citation>
    <scope>NUCLEOTIDE SEQUENCE [LARGE SCALE GENOMIC DNA]</scope>
    <source>
        <strain evidence="5 6">ON-56566</strain>
    </source>
</reference>
<dbReference type="InterPro" id="IPR000524">
    <property type="entry name" value="Tscrpt_reg_HTH_GntR"/>
</dbReference>
<dbReference type="GO" id="GO:0003700">
    <property type="term" value="F:DNA-binding transcription factor activity"/>
    <property type="evidence" value="ECO:0007669"/>
    <property type="project" value="InterPro"/>
</dbReference>
<keyword evidence="2" id="KW-0238">DNA-binding</keyword>
<evidence type="ECO:0000313" key="6">
    <source>
        <dbReference type="Proteomes" id="UP000030826"/>
    </source>
</evidence>
<dbReference type="OrthoDB" id="9808698at2"/>
<sequence>MNERVSFRTIKDEIARRIGDKVWPPGTLIPGEAALADEFGAARATVNRALQELARTGLLERKRKAGTRVALNPVRQARLSIPIVGEEIAALGQTYDYALLTRTEHAAGPADARRLGVPVGRPVLSIACLHRADGKPYQYEDRLISLDAVPTARDEAFRSVGPNEWLVNNAPFSYAELSFLAAAATEAEAGYLALPPGEPVFVAERLTFILTRPITHVRMVHPQSHRLRTIL</sequence>
<dbReference type="InterPro" id="IPR028978">
    <property type="entry name" value="Chorismate_lyase_/UTRA_dom_sf"/>
</dbReference>
<dbReference type="InterPro" id="IPR036390">
    <property type="entry name" value="WH_DNA-bd_sf"/>
</dbReference>
<dbReference type="GO" id="GO:0003677">
    <property type="term" value="F:DNA binding"/>
    <property type="evidence" value="ECO:0007669"/>
    <property type="project" value="UniProtKB-KW"/>
</dbReference>
<dbReference type="Gene3D" id="3.40.1410.10">
    <property type="entry name" value="Chorismate lyase-like"/>
    <property type="match status" value="1"/>
</dbReference>
<dbReference type="PANTHER" id="PTHR44846:SF16">
    <property type="entry name" value="TRANSCRIPTIONAL REGULATOR PHNF-RELATED"/>
    <property type="match status" value="1"/>
</dbReference>
<dbReference type="CDD" id="cd07377">
    <property type="entry name" value="WHTH_GntR"/>
    <property type="match status" value="1"/>
</dbReference>
<protein>
    <submittedName>
        <fullName evidence="5">GntR family transcriptional regulator</fullName>
    </submittedName>
</protein>
<gene>
    <name evidence="5" type="ORF">LA66_14075</name>
</gene>
<proteinExistence type="predicted"/>
<dbReference type="PANTHER" id="PTHR44846">
    <property type="entry name" value="MANNOSYL-D-GLYCERATE TRANSPORT/METABOLISM SYSTEM REPRESSOR MNGR-RELATED"/>
    <property type="match status" value="1"/>
</dbReference>
<name>A0A0B1Q056_9HYPH</name>
<dbReference type="InterPro" id="IPR050679">
    <property type="entry name" value="Bact_HTH_transcr_reg"/>
</dbReference>
<dbReference type="InterPro" id="IPR036388">
    <property type="entry name" value="WH-like_DNA-bd_sf"/>
</dbReference>
<dbReference type="EMBL" id="JRFJ01000004">
    <property type="protein sequence ID" value="KHJ53734.1"/>
    <property type="molecule type" value="Genomic_DNA"/>
</dbReference>
<dbReference type="SUPFAM" id="SSF64288">
    <property type="entry name" value="Chorismate lyase-like"/>
    <property type="match status" value="1"/>
</dbReference>
<dbReference type="PROSITE" id="PS50949">
    <property type="entry name" value="HTH_GNTR"/>
    <property type="match status" value="1"/>
</dbReference>
<dbReference type="AlphaFoldDB" id="A0A0B1Q056"/>
<dbReference type="STRING" id="370622.LA66_14075"/>
<dbReference type="RefSeq" id="WP_039194555.1">
    <property type="nucleotide sequence ID" value="NZ_JRFJ01000004.1"/>
</dbReference>
<accession>A0A0B1Q056</accession>
<dbReference type="InterPro" id="IPR011663">
    <property type="entry name" value="UTRA"/>
</dbReference>
<dbReference type="PRINTS" id="PR00035">
    <property type="entry name" value="HTHGNTR"/>
</dbReference>
<evidence type="ECO:0000256" key="2">
    <source>
        <dbReference type="ARBA" id="ARBA00023125"/>
    </source>
</evidence>
<dbReference type="Pfam" id="PF00392">
    <property type="entry name" value="GntR"/>
    <property type="match status" value="1"/>
</dbReference>
<evidence type="ECO:0000313" key="5">
    <source>
        <dbReference type="EMBL" id="KHJ53734.1"/>
    </source>
</evidence>
<evidence type="ECO:0000256" key="3">
    <source>
        <dbReference type="ARBA" id="ARBA00023163"/>
    </source>
</evidence>
<organism evidence="5 6">
    <name type="scientific">Aureimonas altamirensis</name>
    <dbReference type="NCBI Taxonomy" id="370622"/>
    <lineage>
        <taxon>Bacteria</taxon>
        <taxon>Pseudomonadati</taxon>
        <taxon>Pseudomonadota</taxon>
        <taxon>Alphaproteobacteria</taxon>
        <taxon>Hyphomicrobiales</taxon>
        <taxon>Aurantimonadaceae</taxon>
        <taxon>Aureimonas</taxon>
    </lineage>
</organism>
<evidence type="ECO:0000259" key="4">
    <source>
        <dbReference type="PROSITE" id="PS50949"/>
    </source>
</evidence>
<keyword evidence="3" id="KW-0804">Transcription</keyword>
<feature type="domain" description="HTH gntR-type" evidence="4">
    <location>
        <begin position="4"/>
        <end position="72"/>
    </location>
</feature>
<evidence type="ECO:0000256" key="1">
    <source>
        <dbReference type="ARBA" id="ARBA00023015"/>
    </source>
</evidence>
<dbReference type="Proteomes" id="UP000030826">
    <property type="component" value="Unassembled WGS sequence"/>
</dbReference>
<dbReference type="Gene3D" id="1.10.10.10">
    <property type="entry name" value="Winged helix-like DNA-binding domain superfamily/Winged helix DNA-binding domain"/>
    <property type="match status" value="1"/>
</dbReference>
<dbReference type="SMART" id="SM00866">
    <property type="entry name" value="UTRA"/>
    <property type="match status" value="1"/>
</dbReference>